<gene>
    <name evidence="1" type="ORF">Tci_883547</name>
</gene>
<comment type="caution">
    <text evidence="1">The sequence shown here is derived from an EMBL/GenBank/DDBJ whole genome shotgun (WGS) entry which is preliminary data.</text>
</comment>
<feature type="non-terminal residue" evidence="1">
    <location>
        <position position="1"/>
    </location>
</feature>
<proteinExistence type="predicted"/>
<dbReference type="AlphaFoldDB" id="A0A699TQX8"/>
<accession>A0A699TQX8</accession>
<reference evidence="1" key="1">
    <citation type="journal article" date="2019" name="Sci. Rep.">
        <title>Draft genome of Tanacetum cinerariifolium, the natural source of mosquito coil.</title>
        <authorList>
            <person name="Yamashiro T."/>
            <person name="Shiraishi A."/>
            <person name="Satake H."/>
            <person name="Nakayama K."/>
        </authorList>
    </citation>
    <scope>NUCLEOTIDE SEQUENCE</scope>
</reference>
<dbReference type="EMBL" id="BKCJ011259974">
    <property type="protein sequence ID" value="GFD11578.1"/>
    <property type="molecule type" value="Genomic_DNA"/>
</dbReference>
<name>A0A699TQX8_TANCI</name>
<feature type="non-terminal residue" evidence="1">
    <location>
        <position position="124"/>
    </location>
</feature>
<sequence length="124" mass="12992">RCGVSNRLANRLGRQALGLDVRIGQPEQLDGAVPMFDQRGAGLDPVAAVEASAVGGDMLRLVDQLDVAQNQLGITTQEFVVVTGDVDHFGAALAHGQQAADDVGVRLRPVHPATQFPAVDDIAD</sequence>
<organism evidence="1">
    <name type="scientific">Tanacetum cinerariifolium</name>
    <name type="common">Dalmatian daisy</name>
    <name type="synonym">Chrysanthemum cinerariifolium</name>
    <dbReference type="NCBI Taxonomy" id="118510"/>
    <lineage>
        <taxon>Eukaryota</taxon>
        <taxon>Viridiplantae</taxon>
        <taxon>Streptophyta</taxon>
        <taxon>Embryophyta</taxon>
        <taxon>Tracheophyta</taxon>
        <taxon>Spermatophyta</taxon>
        <taxon>Magnoliopsida</taxon>
        <taxon>eudicotyledons</taxon>
        <taxon>Gunneridae</taxon>
        <taxon>Pentapetalae</taxon>
        <taxon>asterids</taxon>
        <taxon>campanulids</taxon>
        <taxon>Asterales</taxon>
        <taxon>Asteraceae</taxon>
        <taxon>Asteroideae</taxon>
        <taxon>Anthemideae</taxon>
        <taxon>Anthemidinae</taxon>
        <taxon>Tanacetum</taxon>
    </lineage>
</organism>
<evidence type="ECO:0000313" key="1">
    <source>
        <dbReference type="EMBL" id="GFD11578.1"/>
    </source>
</evidence>
<protein>
    <submittedName>
        <fullName evidence="1">Uncharacterized protein</fullName>
    </submittedName>
</protein>